<comment type="caution">
    <text evidence="1">The sequence shown here is derived from an EMBL/GenBank/DDBJ whole genome shotgun (WGS) entry which is preliminary data.</text>
</comment>
<accession>A0ACC8XDG9</accession>
<sequence>MKKIIYISCYLICLNYTLYATEQEKTSQNVIDLQRSQQEQEKQIREQKLEQNKKEIDKIKVELEQNKKEQSQLDLEVQQLDAQLITAENGLIDLENDLKNKENQIRQTQQELEEAMYNRDKHYEETKERMVTMYKNNNNSFMEIVFSSKNLIDLINRAYYIELISNYDNQVLEEYKAFERLVAEKKFQLDKEYDSLNLIYKNAVIAKESLEEMQKQKNRKLGILETQEEQFHVHIEALEVISNELIGEIKKLTENSTIKYSGGAFKWPVPNNYRISSEYGYRTSPISGNQEFHKGIDIPAPYGTPVLAATDGKVITAGWVNGFGYTIMIDHGDGLTSLYGHNSSLTVSNGEYVKQGEQVAKVGSTGYSTGNHVHFEVRIDGEHTSPWQYLDK</sequence>
<proteinExistence type="predicted"/>
<dbReference type="EMBL" id="LJDB01000044">
    <property type="protein sequence ID" value="ONI40861.1"/>
    <property type="molecule type" value="Genomic_DNA"/>
</dbReference>
<organism evidence="1 2">
    <name type="scientific">Candidatus Epulonipiscium fishelsonii</name>
    <dbReference type="NCBI Taxonomy" id="77094"/>
    <lineage>
        <taxon>Bacteria</taxon>
        <taxon>Bacillati</taxon>
        <taxon>Bacillota</taxon>
        <taxon>Clostridia</taxon>
        <taxon>Lachnospirales</taxon>
        <taxon>Lachnospiraceae</taxon>
        <taxon>Candidatus Epulonipiscium</taxon>
    </lineage>
</organism>
<evidence type="ECO:0000313" key="2">
    <source>
        <dbReference type="Proteomes" id="UP000188605"/>
    </source>
</evidence>
<evidence type="ECO:0000313" key="1">
    <source>
        <dbReference type="EMBL" id="ONI40861.1"/>
    </source>
</evidence>
<dbReference type="Proteomes" id="UP000188605">
    <property type="component" value="Unassembled WGS sequence"/>
</dbReference>
<name>A0ACC8XDG9_9FIRM</name>
<reference evidence="1" key="1">
    <citation type="submission" date="2016-08" db="EMBL/GenBank/DDBJ databases">
        <authorList>
            <person name="Ngugi D.K."/>
            <person name="Miyake S."/>
            <person name="Stingl U."/>
        </authorList>
    </citation>
    <scope>NUCLEOTIDE SEQUENCE</scope>
    <source>
        <strain evidence="1">SCG-B11WGA-EpuloA1</strain>
    </source>
</reference>
<keyword evidence="2" id="KW-1185">Reference proteome</keyword>
<protein>
    <submittedName>
        <fullName evidence="1">Uncharacterized protein</fullName>
    </submittedName>
</protein>
<gene>
    <name evidence="1" type="ORF">AN396_00715</name>
</gene>